<evidence type="ECO:0000256" key="1">
    <source>
        <dbReference type="SAM" id="Phobius"/>
    </source>
</evidence>
<dbReference type="Proteomes" id="UP000275394">
    <property type="component" value="Unassembled WGS sequence"/>
</dbReference>
<keyword evidence="1" id="KW-0812">Transmembrane</keyword>
<keyword evidence="4" id="KW-1185">Reference proteome</keyword>
<evidence type="ECO:0000256" key="2">
    <source>
        <dbReference type="SAM" id="SignalP"/>
    </source>
</evidence>
<feature type="chain" id="PRO_5018307700" evidence="2">
    <location>
        <begin position="23"/>
        <end position="171"/>
    </location>
</feature>
<sequence>MKNRIIGCCLLLASFSSTYTNAAVQSIDFTYKLTDSFPANVAVSEISSRLLYEDSDFSVISFNDGFLPDDSYDLILSINVQSLNANAFSCFLSSECSITGQGAGLLGPFGMIDVVLTPSLNVSLASRDDFLQAEYQMTAATASYVNEVPVPAAAWLFASGLLGLAALRRRQ</sequence>
<accession>A0A3N2DNG9</accession>
<keyword evidence="1" id="KW-0472">Membrane</keyword>
<dbReference type="EMBL" id="RKHR01000004">
    <property type="protein sequence ID" value="ROS01320.1"/>
    <property type="molecule type" value="Genomic_DNA"/>
</dbReference>
<dbReference type="NCBIfam" id="TIGR03370">
    <property type="entry name" value="VPLPA-CTERM"/>
    <property type="match status" value="1"/>
</dbReference>
<dbReference type="RefSeq" id="WP_211333621.1">
    <property type="nucleotide sequence ID" value="NZ_RKHR01000004.1"/>
</dbReference>
<comment type="caution">
    <text evidence="3">The sequence shown here is derived from an EMBL/GenBank/DDBJ whole genome shotgun (WGS) entry which is preliminary data.</text>
</comment>
<protein>
    <submittedName>
        <fullName evidence="3">Putative secreted protein</fullName>
    </submittedName>
</protein>
<proteinExistence type="predicted"/>
<keyword evidence="2" id="KW-0732">Signal</keyword>
<evidence type="ECO:0000313" key="4">
    <source>
        <dbReference type="Proteomes" id="UP000275394"/>
    </source>
</evidence>
<evidence type="ECO:0000313" key="3">
    <source>
        <dbReference type="EMBL" id="ROS01320.1"/>
    </source>
</evidence>
<feature type="transmembrane region" description="Helical" evidence="1">
    <location>
        <begin position="148"/>
        <end position="167"/>
    </location>
</feature>
<dbReference type="AlphaFoldDB" id="A0A3N2DNG9"/>
<organism evidence="3 4">
    <name type="scientific">Sinobacterium caligoides</name>
    <dbReference type="NCBI Taxonomy" id="933926"/>
    <lineage>
        <taxon>Bacteria</taxon>
        <taxon>Pseudomonadati</taxon>
        <taxon>Pseudomonadota</taxon>
        <taxon>Gammaproteobacteria</taxon>
        <taxon>Cellvibrionales</taxon>
        <taxon>Spongiibacteraceae</taxon>
        <taxon>Sinobacterium</taxon>
    </lineage>
</organism>
<dbReference type="InterPro" id="IPR022472">
    <property type="entry name" value="VPLPA-CTERM"/>
</dbReference>
<reference evidence="3 4" key="1">
    <citation type="submission" date="2018-11" db="EMBL/GenBank/DDBJ databases">
        <title>Genomic Encyclopedia of Type Strains, Phase IV (KMG-IV): sequencing the most valuable type-strain genomes for metagenomic binning, comparative biology and taxonomic classification.</title>
        <authorList>
            <person name="Goeker M."/>
        </authorList>
    </citation>
    <scope>NUCLEOTIDE SEQUENCE [LARGE SCALE GENOMIC DNA]</scope>
    <source>
        <strain evidence="3 4">DSM 100316</strain>
    </source>
</reference>
<feature type="signal peptide" evidence="2">
    <location>
        <begin position="1"/>
        <end position="22"/>
    </location>
</feature>
<name>A0A3N2DNG9_9GAMM</name>
<keyword evidence="1" id="KW-1133">Transmembrane helix</keyword>
<gene>
    <name evidence="3" type="ORF">EDC56_1755</name>
</gene>